<proteinExistence type="predicted"/>
<reference evidence="1 2" key="1">
    <citation type="journal article" date="2012" name="Genome Biol. Evol.">
        <title>Related Giant Viruses in Distant Locations and Different Habitats: Acanthamoeba polyphaga moumouvirus Represents a Third Lineage of the Mimiviridae That Is Close to the Megavirus Lineage.</title>
        <authorList>
            <person name="Yoosuf N."/>
            <person name="Yutin N."/>
            <person name="Colson P."/>
            <person name="Shabalina S.A."/>
            <person name="Pagnier I."/>
            <person name="Robert C."/>
            <person name="Azza S."/>
            <person name="Klose T."/>
            <person name="Wong J."/>
            <person name="Rossmann M.G."/>
            <person name="La Scola B."/>
            <person name="Raoult D."/>
            <person name="Koonin E.V."/>
        </authorList>
    </citation>
    <scope>NUCLEOTIDE SEQUENCE [LARGE SCALE GENOMIC DNA]</scope>
    <source>
        <strain evidence="1 2">M10A</strain>
    </source>
</reference>
<dbReference type="RefSeq" id="YP_007354791.1">
    <property type="nucleotide sequence ID" value="NC_020104.1"/>
</dbReference>
<name>L7RGU2_9VIRU</name>
<dbReference type="OrthoDB" id="40164at10239"/>
<evidence type="ECO:0000313" key="2">
    <source>
        <dbReference type="Proteomes" id="UP000201640"/>
    </source>
</evidence>
<dbReference type="GeneID" id="14446093"/>
<gene>
    <name evidence="1" type="ORF">Moumou_00838</name>
</gene>
<sequence length="114" mass="12962">MCSKKFTFTFVSCIAILLLLLYVHLSKSVIHGSYNNSGTMNYIHGEKCLEGRVYSLMSITMGDKSVPQMGTFIICENGDFEFWGSTKGYYPLENIIPINLIFPDDFVKDKKNEI</sequence>
<dbReference type="KEGG" id="vg:14446093"/>
<dbReference type="EMBL" id="JX962719">
    <property type="protein sequence ID" value="AGC02355.1"/>
    <property type="molecule type" value="Genomic_DNA"/>
</dbReference>
<protein>
    <submittedName>
        <fullName evidence="1">Uncharacterized protein</fullName>
    </submittedName>
</protein>
<keyword evidence="2" id="KW-1185">Reference proteome</keyword>
<evidence type="ECO:0000313" key="1">
    <source>
        <dbReference type="EMBL" id="AGC02355.1"/>
    </source>
</evidence>
<accession>L7RGU2</accession>
<organism evidence="1 2">
    <name type="scientific">Acanthamoeba polyphaga moumouvirus</name>
    <dbReference type="NCBI Taxonomy" id="1269028"/>
    <lineage>
        <taxon>Viruses</taxon>
        <taxon>Varidnaviria</taxon>
        <taxon>Bamfordvirae</taxon>
        <taxon>Nucleocytoviricota</taxon>
        <taxon>Megaviricetes</taxon>
        <taxon>Imitervirales</taxon>
        <taxon>Mimiviridae</taxon>
        <taxon>Megamimivirinae</taxon>
        <taxon>Moumouvirus</taxon>
    </lineage>
</organism>
<dbReference type="Proteomes" id="UP000201640">
    <property type="component" value="Segment"/>
</dbReference>